<dbReference type="InterPro" id="IPR000100">
    <property type="entry name" value="RNase_P"/>
</dbReference>
<evidence type="ECO:0000256" key="5">
    <source>
        <dbReference type="ARBA" id="ARBA00022801"/>
    </source>
</evidence>
<dbReference type="GeneID" id="78479253"/>
<evidence type="ECO:0000313" key="10">
    <source>
        <dbReference type="EMBL" id="AMK55928.1"/>
    </source>
</evidence>
<keyword evidence="2 7" id="KW-0819">tRNA processing</keyword>
<dbReference type="InterPro" id="IPR020539">
    <property type="entry name" value="RNase_P_CS"/>
</dbReference>
<dbReference type="GO" id="GO:0004526">
    <property type="term" value="F:ribonuclease P activity"/>
    <property type="evidence" value="ECO:0007669"/>
    <property type="project" value="UniProtKB-UniRule"/>
</dbReference>
<dbReference type="PATRIC" id="fig|1702221.3.peg.2722"/>
<dbReference type="PANTHER" id="PTHR33992">
    <property type="entry name" value="RIBONUCLEASE P PROTEIN COMPONENT"/>
    <property type="match status" value="1"/>
</dbReference>
<evidence type="ECO:0000313" key="13">
    <source>
        <dbReference type="Proteomes" id="UP000186758"/>
    </source>
</evidence>
<evidence type="ECO:0000256" key="2">
    <source>
        <dbReference type="ARBA" id="ARBA00022694"/>
    </source>
</evidence>
<dbReference type="PANTHER" id="PTHR33992:SF1">
    <property type="entry name" value="RIBONUCLEASE P PROTEIN COMPONENT"/>
    <property type="match status" value="1"/>
</dbReference>
<protein>
    <recommendedName>
        <fullName evidence="7 8">Ribonuclease P protein component</fullName>
        <shortName evidence="7">RNase P protein</shortName>
        <shortName evidence="7">RNaseP protein</shortName>
        <ecNumber evidence="7 8">3.1.26.5</ecNumber>
    </recommendedName>
    <alternativeName>
        <fullName evidence="7">Protein C5</fullName>
    </alternativeName>
</protein>
<gene>
    <name evidence="7" type="primary">rnpA</name>
    <name evidence="10" type="ORF">AALO17_27940</name>
    <name evidence="11" type="ORF">BO223_01390</name>
</gene>
<comment type="subunit">
    <text evidence="7">Consists of a catalytic RNA component (M1 or rnpB) and a protein subunit.</text>
</comment>
<dbReference type="Pfam" id="PF00825">
    <property type="entry name" value="Ribonuclease_P"/>
    <property type="match status" value="1"/>
</dbReference>
<dbReference type="KEGG" id="fro:AALO17_27940"/>
<accession>A0A140DZ51</accession>
<dbReference type="RefSeq" id="WP_067559997.1">
    <property type="nucleotide sequence ID" value="NZ_CAJTBG010000010.1"/>
</dbReference>
<keyword evidence="3 7" id="KW-0540">Nuclease</keyword>
<feature type="region of interest" description="Disordered" evidence="9">
    <location>
        <begin position="103"/>
        <end position="122"/>
    </location>
</feature>
<dbReference type="HAMAP" id="MF_00227">
    <property type="entry name" value="RNase_P"/>
    <property type="match status" value="1"/>
</dbReference>
<evidence type="ECO:0000313" key="12">
    <source>
        <dbReference type="Proteomes" id="UP000069771"/>
    </source>
</evidence>
<name>A0A140DZ51_9FIRM</name>
<evidence type="ECO:0000256" key="3">
    <source>
        <dbReference type="ARBA" id="ARBA00022722"/>
    </source>
</evidence>
<comment type="function">
    <text evidence="1 7">RNaseP catalyzes the removal of the 5'-leader sequence from pre-tRNA to produce the mature 5'-terminus. It can also cleave other RNA substrates such as 4.5S RNA. The protein component plays an auxiliary but essential role in vivo by binding to the 5'-leader sequence and broadening the substrate specificity of the ribozyme.</text>
</comment>
<dbReference type="STRING" id="1702221.AALO17_27940"/>
<dbReference type="SUPFAM" id="SSF54211">
    <property type="entry name" value="Ribosomal protein S5 domain 2-like"/>
    <property type="match status" value="1"/>
</dbReference>
<evidence type="ECO:0000256" key="4">
    <source>
        <dbReference type="ARBA" id="ARBA00022759"/>
    </source>
</evidence>
<dbReference type="EMBL" id="MPJZ01000010">
    <property type="protein sequence ID" value="OLU47158.1"/>
    <property type="molecule type" value="Genomic_DNA"/>
</dbReference>
<comment type="similarity">
    <text evidence="7">Belongs to the RnpA family.</text>
</comment>
<dbReference type="GO" id="GO:0000049">
    <property type="term" value="F:tRNA binding"/>
    <property type="evidence" value="ECO:0007669"/>
    <property type="project" value="UniProtKB-UniRule"/>
</dbReference>
<dbReference type="GO" id="GO:0001682">
    <property type="term" value="P:tRNA 5'-leader removal"/>
    <property type="evidence" value="ECO:0007669"/>
    <property type="project" value="UniProtKB-UniRule"/>
</dbReference>
<dbReference type="GO" id="GO:0030677">
    <property type="term" value="C:ribonuclease P complex"/>
    <property type="evidence" value="ECO:0007669"/>
    <property type="project" value="TreeGrafter"/>
</dbReference>
<dbReference type="Proteomes" id="UP000069771">
    <property type="component" value="Chromosome"/>
</dbReference>
<evidence type="ECO:0000313" key="11">
    <source>
        <dbReference type="EMBL" id="OLU47158.1"/>
    </source>
</evidence>
<dbReference type="Gene3D" id="3.30.230.10">
    <property type="match status" value="1"/>
</dbReference>
<keyword evidence="12" id="KW-1185">Reference proteome</keyword>
<dbReference type="Proteomes" id="UP000186758">
    <property type="component" value="Unassembled WGS sequence"/>
</dbReference>
<evidence type="ECO:0000256" key="7">
    <source>
        <dbReference type="HAMAP-Rule" id="MF_00227"/>
    </source>
</evidence>
<keyword evidence="6 7" id="KW-0694">RNA-binding</keyword>
<sequence length="122" mass="14443">MKKADRILKNREFSSIISQRHIVKTPSFILYWQPRAGKRARVGISVGKKLGNAVHRNLVKRQVRSMVDCIFQFDEDYDTILIIRPVYARHSYQENLEELRSARKRLGQTNRNKKRGNRNYAQ</sequence>
<dbReference type="OrthoDB" id="9810867at2"/>
<evidence type="ECO:0000256" key="1">
    <source>
        <dbReference type="ARBA" id="ARBA00002663"/>
    </source>
</evidence>
<evidence type="ECO:0000256" key="9">
    <source>
        <dbReference type="SAM" id="MobiDB-lite"/>
    </source>
</evidence>
<keyword evidence="5 7" id="KW-0378">Hydrolase</keyword>
<dbReference type="EMBL" id="CP011391">
    <property type="protein sequence ID" value="AMK55928.1"/>
    <property type="molecule type" value="Genomic_DNA"/>
</dbReference>
<reference evidence="11 13" key="2">
    <citation type="submission" date="2016-11" db="EMBL/GenBank/DDBJ databases">
        <title>Description of two novel members of the family Erysipelotrichaceae: Ileibacterium lipovorans gen. nov., sp. nov. and Dubosiella newyorkensis, gen. nov., sp. nov.</title>
        <authorList>
            <person name="Cox L.M."/>
            <person name="Sohn J."/>
            <person name="Tyrrell K.L."/>
            <person name="Citron D.M."/>
            <person name="Lawson P.A."/>
            <person name="Patel N.B."/>
            <person name="Iizumi T."/>
            <person name="Perez-Perez G.I."/>
            <person name="Goldstein E.J."/>
            <person name="Blaser M.J."/>
        </authorList>
    </citation>
    <scope>NUCLEOTIDE SEQUENCE [LARGE SCALE GENOMIC DNA]</scope>
    <source>
        <strain evidence="11 13">NYU-BL-K8</strain>
    </source>
</reference>
<organism evidence="10 12">
    <name type="scientific">Faecalibaculum rodentium</name>
    <dbReference type="NCBI Taxonomy" id="1702221"/>
    <lineage>
        <taxon>Bacteria</taxon>
        <taxon>Bacillati</taxon>
        <taxon>Bacillota</taxon>
        <taxon>Erysipelotrichia</taxon>
        <taxon>Erysipelotrichales</taxon>
        <taxon>Erysipelotrichaceae</taxon>
        <taxon>Faecalibaculum</taxon>
    </lineage>
</organism>
<dbReference type="EC" id="3.1.26.5" evidence="7 8"/>
<dbReference type="AlphaFoldDB" id="A0A140DZ51"/>
<dbReference type="GO" id="GO:0042781">
    <property type="term" value="F:3'-tRNA processing endoribonuclease activity"/>
    <property type="evidence" value="ECO:0007669"/>
    <property type="project" value="TreeGrafter"/>
</dbReference>
<comment type="catalytic activity">
    <reaction evidence="7">
        <text>Endonucleolytic cleavage of RNA, removing 5'-extranucleotides from tRNA precursor.</text>
        <dbReference type="EC" id="3.1.26.5"/>
    </reaction>
</comment>
<evidence type="ECO:0000256" key="6">
    <source>
        <dbReference type="ARBA" id="ARBA00022884"/>
    </source>
</evidence>
<dbReference type="NCBIfam" id="TIGR00188">
    <property type="entry name" value="rnpA"/>
    <property type="match status" value="1"/>
</dbReference>
<dbReference type="InterPro" id="IPR020568">
    <property type="entry name" value="Ribosomal_Su5_D2-typ_SF"/>
</dbReference>
<dbReference type="PROSITE" id="PS00648">
    <property type="entry name" value="RIBONUCLEASE_P"/>
    <property type="match status" value="1"/>
</dbReference>
<keyword evidence="4 7" id="KW-0255">Endonuclease</keyword>
<proteinExistence type="inferred from homology"/>
<dbReference type="InterPro" id="IPR014721">
    <property type="entry name" value="Ribsml_uS5_D2-typ_fold_subgr"/>
</dbReference>
<reference evidence="10 12" key="1">
    <citation type="journal article" date="2016" name="Gut Pathog.">
        <title>Whole genome sequencing of "Faecalibaculum rodentium" ALO17, isolated from C57BL/6J laboratory mouse feces.</title>
        <authorList>
            <person name="Lim S."/>
            <person name="Chang D.H."/>
            <person name="Ahn S."/>
            <person name="Kim B.C."/>
        </authorList>
    </citation>
    <scope>NUCLEOTIDE SEQUENCE [LARGE SCALE GENOMIC DNA]</scope>
    <source>
        <strain evidence="10 12">Alo17</strain>
    </source>
</reference>
<evidence type="ECO:0000256" key="8">
    <source>
        <dbReference type="NCBIfam" id="TIGR00188"/>
    </source>
</evidence>